<organism evidence="1 3">
    <name type="scientific">Peronospora effusa</name>
    <dbReference type="NCBI Taxonomy" id="542832"/>
    <lineage>
        <taxon>Eukaryota</taxon>
        <taxon>Sar</taxon>
        <taxon>Stramenopiles</taxon>
        <taxon>Oomycota</taxon>
        <taxon>Peronosporomycetes</taxon>
        <taxon>Peronosporales</taxon>
        <taxon>Peronosporaceae</taxon>
        <taxon>Peronospora</taxon>
    </lineage>
</organism>
<evidence type="ECO:0000313" key="4">
    <source>
        <dbReference type="Proteomes" id="UP000286097"/>
    </source>
</evidence>
<gene>
    <name evidence="2" type="ORF">DD237_007509</name>
    <name evidence="1" type="ORF">DD238_007945</name>
</gene>
<dbReference type="OrthoDB" id="90803at2759"/>
<evidence type="ECO:0000313" key="1">
    <source>
        <dbReference type="EMBL" id="RMX61961.1"/>
    </source>
</evidence>
<dbReference type="AlphaFoldDB" id="A0A3M6V7V6"/>
<name>A0A3M6V7V6_9STRA</name>
<protein>
    <submittedName>
        <fullName evidence="1">Uncharacterized protein</fullName>
    </submittedName>
</protein>
<evidence type="ECO:0000313" key="2">
    <source>
        <dbReference type="EMBL" id="RQM09370.1"/>
    </source>
</evidence>
<dbReference type="EMBL" id="QLLG01000838">
    <property type="protein sequence ID" value="RMX61961.1"/>
    <property type="molecule type" value="Genomic_DNA"/>
</dbReference>
<dbReference type="Proteomes" id="UP000286097">
    <property type="component" value="Unassembled WGS sequence"/>
</dbReference>
<dbReference type="EMBL" id="QKXF01000718">
    <property type="protein sequence ID" value="RQM09370.1"/>
    <property type="molecule type" value="Genomic_DNA"/>
</dbReference>
<comment type="caution">
    <text evidence="1">The sequence shown here is derived from an EMBL/GenBank/DDBJ whole genome shotgun (WGS) entry which is preliminary data.</text>
</comment>
<reference evidence="3 4" key="1">
    <citation type="submission" date="2018-06" db="EMBL/GenBank/DDBJ databases">
        <title>Comparative genomics of downy mildews reveals potential adaptations to biotrophy.</title>
        <authorList>
            <person name="Fletcher K."/>
            <person name="Klosterman S.J."/>
            <person name="Derevnina L."/>
            <person name="Martin F."/>
            <person name="Koike S."/>
            <person name="Reyes Chin-Wo S."/>
            <person name="Mou B."/>
            <person name="Michelmore R."/>
        </authorList>
    </citation>
    <scope>NUCLEOTIDE SEQUENCE [LARGE SCALE GENOMIC DNA]</scope>
    <source>
        <strain evidence="2 4">R13</strain>
        <strain evidence="1 3">R14</strain>
    </source>
</reference>
<sequence>MQPVQHSAICQVGRDGLELQCLAMNKLEVSAQDPREHRLAMAAAESTSNMPLSASALITHPKGAKRRDSAELIHEDDEQCRQQHDYGHVGGNQRGVNDFSDDGCKVMVNFNGFEPVPVGNPFAIPRFNDGDEDIVNVRSPIICNPSTSNARSASLSPTCVSALARDEVVKSDTDYDEPSWTIQEFKEYLGMLELLQNVSCDAEGGEMCLSANCLGQMERLLTSLLPQGV</sequence>
<dbReference type="Proteomes" id="UP000282087">
    <property type="component" value="Unassembled WGS sequence"/>
</dbReference>
<proteinExistence type="predicted"/>
<keyword evidence="3" id="KW-1185">Reference proteome</keyword>
<evidence type="ECO:0000313" key="3">
    <source>
        <dbReference type="Proteomes" id="UP000282087"/>
    </source>
</evidence>
<accession>A0A3M6V7V6</accession>
<dbReference type="VEuPathDB" id="FungiDB:DD237_007509"/>